<name>A0A1E4SKH2_9ASCO</name>
<evidence type="ECO:0000256" key="1">
    <source>
        <dbReference type="SAM" id="Coils"/>
    </source>
</evidence>
<dbReference type="OrthoDB" id="4089586at2759"/>
<organism evidence="3 4">
    <name type="scientific">Suhomyces tanzawaensis NRRL Y-17324</name>
    <dbReference type="NCBI Taxonomy" id="984487"/>
    <lineage>
        <taxon>Eukaryota</taxon>
        <taxon>Fungi</taxon>
        <taxon>Dikarya</taxon>
        <taxon>Ascomycota</taxon>
        <taxon>Saccharomycotina</taxon>
        <taxon>Pichiomycetes</taxon>
        <taxon>Debaryomycetaceae</taxon>
        <taxon>Suhomyces</taxon>
    </lineage>
</organism>
<feature type="compositionally biased region" description="Basic residues" evidence="2">
    <location>
        <begin position="383"/>
        <end position="394"/>
    </location>
</feature>
<feature type="region of interest" description="Disordered" evidence="2">
    <location>
        <begin position="357"/>
        <end position="394"/>
    </location>
</feature>
<feature type="non-terminal residue" evidence="3">
    <location>
        <position position="394"/>
    </location>
</feature>
<feature type="compositionally biased region" description="Basic and acidic residues" evidence="2">
    <location>
        <begin position="371"/>
        <end position="382"/>
    </location>
</feature>
<evidence type="ECO:0000256" key="2">
    <source>
        <dbReference type="SAM" id="MobiDB-lite"/>
    </source>
</evidence>
<evidence type="ECO:0000313" key="3">
    <source>
        <dbReference type="EMBL" id="ODV79990.1"/>
    </source>
</evidence>
<feature type="region of interest" description="Disordered" evidence="2">
    <location>
        <begin position="199"/>
        <end position="268"/>
    </location>
</feature>
<protein>
    <submittedName>
        <fullName evidence="3">Uncharacterized protein</fullName>
    </submittedName>
</protein>
<dbReference type="RefSeq" id="XP_020065112.1">
    <property type="nucleotide sequence ID" value="XM_020208500.2"/>
</dbReference>
<dbReference type="AlphaFoldDB" id="A0A1E4SKH2"/>
<dbReference type="EMBL" id="KV453911">
    <property type="protein sequence ID" value="ODV79990.1"/>
    <property type="molecule type" value="Genomic_DNA"/>
</dbReference>
<proteinExistence type="predicted"/>
<reference evidence="4" key="1">
    <citation type="submission" date="2016-05" db="EMBL/GenBank/DDBJ databases">
        <title>Comparative genomics of biotechnologically important yeasts.</title>
        <authorList>
            <consortium name="DOE Joint Genome Institute"/>
            <person name="Riley R."/>
            <person name="Haridas S."/>
            <person name="Wolfe K.H."/>
            <person name="Lopes M.R."/>
            <person name="Hittinger C.T."/>
            <person name="Goker M."/>
            <person name="Salamov A."/>
            <person name="Wisecaver J."/>
            <person name="Long T.M."/>
            <person name="Aerts A.L."/>
            <person name="Barry K."/>
            <person name="Choi C."/>
            <person name="Clum A."/>
            <person name="Coughlan A.Y."/>
            <person name="Deshpande S."/>
            <person name="Douglass A.P."/>
            <person name="Hanson S.J."/>
            <person name="Klenk H.-P."/>
            <person name="Labutti K."/>
            <person name="Lapidus A."/>
            <person name="Lindquist E."/>
            <person name="Lipzen A."/>
            <person name="Meier-Kolthoff J.P."/>
            <person name="Ohm R.A."/>
            <person name="Otillar R.P."/>
            <person name="Pangilinan J."/>
            <person name="Peng Y."/>
            <person name="Rokas A."/>
            <person name="Rosa C.A."/>
            <person name="Scheuner C."/>
            <person name="Sibirny A.A."/>
            <person name="Slot J.C."/>
            <person name="Stielow J.B."/>
            <person name="Sun H."/>
            <person name="Kurtzman C.P."/>
            <person name="Blackwell M."/>
            <person name="Grigoriev I.V."/>
            <person name="Jeffries T.W."/>
        </authorList>
    </citation>
    <scope>NUCLEOTIDE SEQUENCE [LARGE SCALE GENOMIC DNA]</scope>
    <source>
        <strain evidence="4">NRRL Y-17324</strain>
    </source>
</reference>
<accession>A0A1E4SKH2</accession>
<feature type="compositionally biased region" description="Low complexity" evidence="2">
    <location>
        <begin position="208"/>
        <end position="222"/>
    </location>
</feature>
<keyword evidence="4" id="KW-1185">Reference proteome</keyword>
<dbReference type="GeneID" id="30982637"/>
<feature type="non-terminal residue" evidence="3">
    <location>
        <position position="1"/>
    </location>
</feature>
<keyword evidence="1" id="KW-0175">Coiled coil</keyword>
<feature type="coiled-coil region" evidence="1">
    <location>
        <begin position="69"/>
        <end position="103"/>
    </location>
</feature>
<gene>
    <name evidence="3" type="ORF">CANTADRAFT_33233</name>
</gene>
<evidence type="ECO:0000313" key="4">
    <source>
        <dbReference type="Proteomes" id="UP000094285"/>
    </source>
</evidence>
<feature type="compositionally biased region" description="Polar residues" evidence="2">
    <location>
        <begin position="223"/>
        <end position="240"/>
    </location>
</feature>
<dbReference type="Proteomes" id="UP000094285">
    <property type="component" value="Unassembled WGS sequence"/>
</dbReference>
<sequence length="394" mass="44292">EKVLGHYKLRDELAELQRQNDRRKHLVMLGIQKVVLLSQAPKKTAKGTNEATRLKTQVNDYELYTNKLKQEHSTKIKLQEAKLEALREENSKLKSQIKSLKDSVIYNRGPGNILSSRTIPSPFTLPKFSFKHDELNPLGIAKPILKLDKILTPVAPRVKKPKRTYITSKNINQFDLLMNPGSTLNKSEDILADLLKTKDSSTEPPVLESTSVKTSVPPSSSEGNTTKSTPLKTPSRQSFIENFDKSSDSNSASPEFTPSRAKPQVGSLKRITSSAAVSEHKMTLFSVTEEDTFTSANSTMLGMKSDDETTKRRKKKLQLWKSNATKIDLAADKKSKSFGLEDENLNSLNYYQDENFALNDGDSPLKSTKKRAAEDDPLPRENVKKKKRNIFKID</sequence>